<dbReference type="CDD" id="cd07182">
    <property type="entry name" value="RNase_HII_bacteria_HII_like"/>
    <property type="match status" value="1"/>
</dbReference>
<comment type="cofactor">
    <cofactor evidence="2">
        <name>Mn(2+)</name>
        <dbReference type="ChEBI" id="CHEBI:29035"/>
    </cofactor>
</comment>
<dbReference type="InterPro" id="IPR024567">
    <property type="entry name" value="RNase_HII/HIII_dom"/>
</dbReference>
<accession>A0A0G1QI21</accession>
<keyword evidence="8 14" id="KW-0540">Nuclease</keyword>
<gene>
    <name evidence="16" type="ORF">UX60_C0003G0015</name>
</gene>
<keyword evidence="12" id="KW-0464">Manganese</keyword>
<evidence type="ECO:0000256" key="11">
    <source>
        <dbReference type="ARBA" id="ARBA00022801"/>
    </source>
</evidence>
<dbReference type="Gene3D" id="3.30.420.10">
    <property type="entry name" value="Ribonuclease H-like superfamily/Ribonuclease H"/>
    <property type="match status" value="1"/>
</dbReference>
<dbReference type="EMBL" id="LCMV01000003">
    <property type="protein sequence ID" value="KKU44497.1"/>
    <property type="molecule type" value="Genomic_DNA"/>
</dbReference>
<dbReference type="PANTHER" id="PTHR10954:SF18">
    <property type="entry name" value="RIBONUCLEASE HII"/>
    <property type="match status" value="1"/>
</dbReference>
<dbReference type="InterPro" id="IPR012337">
    <property type="entry name" value="RNaseH-like_sf"/>
</dbReference>
<dbReference type="GO" id="GO:0006298">
    <property type="term" value="P:mismatch repair"/>
    <property type="evidence" value="ECO:0007669"/>
    <property type="project" value="TreeGrafter"/>
</dbReference>
<organism evidence="16 17">
    <name type="scientific">Berkelbacteria bacterium GW2011_GWA2_46_7</name>
    <dbReference type="NCBI Taxonomy" id="1618335"/>
    <lineage>
        <taxon>Bacteria</taxon>
        <taxon>Candidatus Berkelbacteria</taxon>
    </lineage>
</organism>
<dbReference type="Pfam" id="PF01351">
    <property type="entry name" value="RNase_HII"/>
    <property type="match status" value="1"/>
</dbReference>
<name>A0A0G1QI21_9BACT</name>
<dbReference type="InterPro" id="IPR036397">
    <property type="entry name" value="RNaseH_sf"/>
</dbReference>
<comment type="cofactor">
    <cofactor evidence="3">
        <name>Mg(2+)</name>
        <dbReference type="ChEBI" id="CHEBI:18420"/>
    </cofactor>
</comment>
<evidence type="ECO:0000256" key="14">
    <source>
        <dbReference type="RuleBase" id="RU003515"/>
    </source>
</evidence>
<evidence type="ECO:0000256" key="7">
    <source>
        <dbReference type="ARBA" id="ARBA00022490"/>
    </source>
</evidence>
<comment type="function">
    <text evidence="4 14">Endonuclease that specifically degrades the RNA of RNA-DNA hybrids.</text>
</comment>
<dbReference type="InterPro" id="IPR022898">
    <property type="entry name" value="RNase_HII"/>
</dbReference>
<dbReference type="GO" id="GO:0046872">
    <property type="term" value="F:metal ion binding"/>
    <property type="evidence" value="ECO:0007669"/>
    <property type="project" value="UniProtKB-KW"/>
</dbReference>
<feature type="domain" description="RNase H type-2" evidence="15">
    <location>
        <begin position="1"/>
        <end position="161"/>
    </location>
</feature>
<evidence type="ECO:0000256" key="9">
    <source>
        <dbReference type="ARBA" id="ARBA00022723"/>
    </source>
</evidence>
<evidence type="ECO:0000313" key="17">
    <source>
        <dbReference type="Proteomes" id="UP000034487"/>
    </source>
</evidence>
<dbReference type="GO" id="GO:0003723">
    <property type="term" value="F:RNA binding"/>
    <property type="evidence" value="ECO:0007669"/>
    <property type="project" value="UniProtKB-UniRule"/>
</dbReference>
<dbReference type="PANTHER" id="PTHR10954">
    <property type="entry name" value="RIBONUCLEASE H2 SUBUNIT A"/>
    <property type="match status" value="1"/>
</dbReference>
<dbReference type="PROSITE" id="PS51975">
    <property type="entry name" value="RNASE_H_2"/>
    <property type="match status" value="1"/>
</dbReference>
<evidence type="ECO:0000256" key="2">
    <source>
        <dbReference type="ARBA" id="ARBA00001936"/>
    </source>
</evidence>
<comment type="caution">
    <text evidence="16">The sequence shown here is derived from an EMBL/GenBank/DDBJ whole genome shotgun (WGS) entry which is preliminary data.</text>
</comment>
<evidence type="ECO:0000256" key="1">
    <source>
        <dbReference type="ARBA" id="ARBA00000077"/>
    </source>
</evidence>
<protein>
    <recommendedName>
        <fullName evidence="14">Ribonuclease</fullName>
        <ecNumber evidence="14">3.1.26.4</ecNumber>
    </recommendedName>
</protein>
<dbReference type="EC" id="3.1.26.4" evidence="14"/>
<comment type="subcellular location">
    <subcellularLocation>
        <location evidence="5">Cytoplasm</location>
    </subcellularLocation>
</comment>
<keyword evidence="9" id="KW-0479">Metal-binding</keyword>
<evidence type="ECO:0000313" key="16">
    <source>
        <dbReference type="EMBL" id="KKU44497.1"/>
    </source>
</evidence>
<comment type="similarity">
    <text evidence="6 14">Belongs to the RNase HII family.</text>
</comment>
<dbReference type="Proteomes" id="UP000034487">
    <property type="component" value="Unassembled WGS sequence"/>
</dbReference>
<evidence type="ECO:0000256" key="10">
    <source>
        <dbReference type="ARBA" id="ARBA00022759"/>
    </source>
</evidence>
<proteinExistence type="inferred from homology"/>
<reference evidence="16 17" key="1">
    <citation type="journal article" date="2015" name="Nature">
        <title>rRNA introns, odd ribosomes, and small enigmatic genomes across a large radiation of phyla.</title>
        <authorList>
            <person name="Brown C.T."/>
            <person name="Hug L.A."/>
            <person name="Thomas B.C."/>
            <person name="Sharon I."/>
            <person name="Castelle C.J."/>
            <person name="Singh A."/>
            <person name="Wilkins M.J."/>
            <person name="Williams K.H."/>
            <person name="Banfield J.F."/>
        </authorList>
    </citation>
    <scope>NUCLEOTIDE SEQUENCE [LARGE SCALE GENOMIC DNA]</scope>
</reference>
<keyword evidence="7" id="KW-0963">Cytoplasm</keyword>
<evidence type="ECO:0000259" key="15">
    <source>
        <dbReference type="PROSITE" id="PS51975"/>
    </source>
</evidence>
<evidence type="ECO:0000256" key="8">
    <source>
        <dbReference type="ARBA" id="ARBA00022722"/>
    </source>
</evidence>
<evidence type="ECO:0000256" key="5">
    <source>
        <dbReference type="ARBA" id="ARBA00004496"/>
    </source>
</evidence>
<dbReference type="GO" id="GO:0005737">
    <property type="term" value="C:cytoplasm"/>
    <property type="evidence" value="ECO:0007669"/>
    <property type="project" value="UniProtKB-SubCell"/>
</dbReference>
<evidence type="ECO:0000256" key="13">
    <source>
        <dbReference type="PROSITE-ProRule" id="PRU01319"/>
    </source>
</evidence>
<keyword evidence="10 14" id="KW-0255">Endonuclease</keyword>
<dbReference type="InterPro" id="IPR001352">
    <property type="entry name" value="RNase_HII/HIII"/>
</dbReference>
<comment type="catalytic activity">
    <reaction evidence="1 14">
        <text>Endonucleolytic cleavage to 5'-phosphomonoester.</text>
        <dbReference type="EC" id="3.1.26.4"/>
    </reaction>
</comment>
<evidence type="ECO:0000256" key="6">
    <source>
        <dbReference type="ARBA" id="ARBA00007383"/>
    </source>
</evidence>
<evidence type="ECO:0000256" key="12">
    <source>
        <dbReference type="ARBA" id="ARBA00023211"/>
    </source>
</evidence>
<dbReference type="GO" id="GO:0043137">
    <property type="term" value="P:DNA replication, removal of RNA primer"/>
    <property type="evidence" value="ECO:0007669"/>
    <property type="project" value="TreeGrafter"/>
</dbReference>
<dbReference type="GO" id="GO:0004523">
    <property type="term" value="F:RNA-DNA hybrid ribonuclease activity"/>
    <property type="evidence" value="ECO:0007669"/>
    <property type="project" value="UniProtKB-EC"/>
</dbReference>
<dbReference type="SUPFAM" id="SSF53098">
    <property type="entry name" value="Ribonuclease H-like"/>
    <property type="match status" value="1"/>
</dbReference>
<dbReference type="AlphaFoldDB" id="A0A0G1QI21"/>
<keyword evidence="11 14" id="KW-0378">Hydrolase</keyword>
<dbReference type="GO" id="GO:0032299">
    <property type="term" value="C:ribonuclease H2 complex"/>
    <property type="evidence" value="ECO:0007669"/>
    <property type="project" value="TreeGrafter"/>
</dbReference>
<comment type="caution">
    <text evidence="13">Lacks conserved residue(s) required for the propagation of feature annotation.</text>
</comment>
<sequence>MAGPIVVAAVEIYQPIAGVHDSKLLSRAKRELLSDQISRSAEQINFGQASNIEVDELGLSTAQQLAYDRCLENMKFDLVLTDFYALKRIKHLKAVRGDQLFYPVAAASIVAKVYRDQLMAIYHQFHPEYSWNNNAGYGTTEHKKALDLIGSSPLHRLTFLG</sequence>
<evidence type="ECO:0000256" key="4">
    <source>
        <dbReference type="ARBA" id="ARBA00004065"/>
    </source>
</evidence>
<evidence type="ECO:0000256" key="3">
    <source>
        <dbReference type="ARBA" id="ARBA00001946"/>
    </source>
</evidence>
<dbReference type="PATRIC" id="fig|1618335.3.peg.53"/>